<keyword evidence="1" id="KW-0812">Transmembrane</keyword>
<keyword evidence="1" id="KW-0472">Membrane</keyword>
<reference evidence="2 3" key="1">
    <citation type="journal article" date="2010" name="Genome Biol.">
        <title>A first genome assembly of the barley fungal pathogen Pyrenophora teres f. teres.</title>
        <authorList>
            <person name="Ellwood S.R."/>
            <person name="Liu Z."/>
            <person name="Syme R.A."/>
            <person name="Lai Z."/>
            <person name="Hane J.K."/>
            <person name="Keiper F."/>
            <person name="Moffat C.S."/>
            <person name="Oliver R.P."/>
            <person name="Friesen T.L."/>
        </authorList>
    </citation>
    <scope>NUCLEOTIDE SEQUENCE [LARGE SCALE GENOMIC DNA]</scope>
    <source>
        <strain evidence="2 3">0-1</strain>
    </source>
</reference>
<proteinExistence type="predicted"/>
<evidence type="ECO:0000313" key="3">
    <source>
        <dbReference type="Proteomes" id="UP000001067"/>
    </source>
</evidence>
<dbReference type="AlphaFoldDB" id="E3RF53"/>
<keyword evidence="1" id="KW-1133">Transmembrane helix</keyword>
<sequence length="102" mass="10495">MPTQDQPASQPASTQQPCSSLLVGPIHVTARVKPVFASFFLHPSVLFVSRPCFVPASGLVMAALVSSGGLVSSGASWVVALAFDIFGAGRGKRPTDRPGGLC</sequence>
<accession>E3RF53</accession>
<evidence type="ECO:0000256" key="1">
    <source>
        <dbReference type="SAM" id="Phobius"/>
    </source>
</evidence>
<protein>
    <submittedName>
        <fullName evidence="2">Uncharacterized protein</fullName>
    </submittedName>
</protein>
<dbReference type="Proteomes" id="UP000001067">
    <property type="component" value="Unassembled WGS sequence"/>
</dbReference>
<organism evidence="3">
    <name type="scientific">Pyrenophora teres f. teres (strain 0-1)</name>
    <name type="common">Barley net blotch fungus</name>
    <name type="synonym">Drechslera teres f. teres</name>
    <dbReference type="NCBI Taxonomy" id="861557"/>
    <lineage>
        <taxon>Eukaryota</taxon>
        <taxon>Fungi</taxon>
        <taxon>Dikarya</taxon>
        <taxon>Ascomycota</taxon>
        <taxon>Pezizomycotina</taxon>
        <taxon>Dothideomycetes</taxon>
        <taxon>Pleosporomycetidae</taxon>
        <taxon>Pleosporales</taxon>
        <taxon>Pleosporineae</taxon>
        <taxon>Pleosporaceae</taxon>
        <taxon>Pyrenophora</taxon>
    </lineage>
</organism>
<gene>
    <name evidence="2" type="ORF">PTT_05669</name>
</gene>
<feature type="transmembrane region" description="Helical" evidence="1">
    <location>
        <begin position="59"/>
        <end position="83"/>
    </location>
</feature>
<name>E3RF53_PYRTT</name>
<dbReference type="KEGG" id="pte:PTT_05669"/>
<evidence type="ECO:0000313" key="2">
    <source>
        <dbReference type="EMBL" id="EFQ95646.1"/>
    </source>
</evidence>
<dbReference type="HOGENOM" id="CLU_2278882_0_0_1"/>
<dbReference type="EMBL" id="GL532619">
    <property type="protein sequence ID" value="EFQ95646.1"/>
    <property type="molecule type" value="Genomic_DNA"/>
</dbReference>
<keyword evidence="3" id="KW-1185">Reference proteome</keyword>